<feature type="non-terminal residue" evidence="1">
    <location>
        <position position="89"/>
    </location>
</feature>
<proteinExistence type="predicted"/>
<accession>X0UHW6</accession>
<reference evidence="1" key="1">
    <citation type="journal article" date="2014" name="Front. Microbiol.">
        <title>High frequency of phylogenetically diverse reductive dehalogenase-homologous genes in deep subseafloor sedimentary metagenomes.</title>
        <authorList>
            <person name="Kawai M."/>
            <person name="Futagami T."/>
            <person name="Toyoda A."/>
            <person name="Takaki Y."/>
            <person name="Nishi S."/>
            <person name="Hori S."/>
            <person name="Arai W."/>
            <person name="Tsubouchi T."/>
            <person name="Morono Y."/>
            <person name="Uchiyama I."/>
            <person name="Ito T."/>
            <person name="Fujiyama A."/>
            <person name="Inagaki F."/>
            <person name="Takami H."/>
        </authorList>
    </citation>
    <scope>NUCLEOTIDE SEQUENCE</scope>
    <source>
        <strain evidence="1">Expedition CK06-06</strain>
    </source>
</reference>
<sequence>MRMLNIESRTFTDTAKAVYIMNDTIQEKYADWKELEDFMYSMAYGMDEPNYTFFSTAGFCLTAYDTPTGRNVTATIMPYCALEYLAKDQ</sequence>
<protein>
    <submittedName>
        <fullName evidence="1">Uncharacterized protein</fullName>
    </submittedName>
</protein>
<gene>
    <name evidence="1" type="ORF">S01H1_45291</name>
</gene>
<comment type="caution">
    <text evidence="1">The sequence shown here is derived from an EMBL/GenBank/DDBJ whole genome shotgun (WGS) entry which is preliminary data.</text>
</comment>
<name>X0UHW6_9ZZZZ</name>
<organism evidence="1">
    <name type="scientific">marine sediment metagenome</name>
    <dbReference type="NCBI Taxonomy" id="412755"/>
    <lineage>
        <taxon>unclassified sequences</taxon>
        <taxon>metagenomes</taxon>
        <taxon>ecological metagenomes</taxon>
    </lineage>
</organism>
<evidence type="ECO:0000313" key="1">
    <source>
        <dbReference type="EMBL" id="GAF99947.1"/>
    </source>
</evidence>
<dbReference type="EMBL" id="BARS01028930">
    <property type="protein sequence ID" value="GAF99947.1"/>
    <property type="molecule type" value="Genomic_DNA"/>
</dbReference>
<dbReference type="AlphaFoldDB" id="X0UHW6"/>